<dbReference type="Pfam" id="PF00069">
    <property type="entry name" value="Pkinase"/>
    <property type="match status" value="1"/>
</dbReference>
<proteinExistence type="inferred from homology"/>
<dbReference type="SUPFAM" id="SSF56112">
    <property type="entry name" value="Protein kinase-like (PK-like)"/>
    <property type="match status" value="1"/>
</dbReference>
<evidence type="ECO:0000256" key="8">
    <source>
        <dbReference type="ARBA" id="ARBA00022840"/>
    </source>
</evidence>
<dbReference type="GO" id="GO:0004674">
    <property type="term" value="F:protein serine/threonine kinase activity"/>
    <property type="evidence" value="ECO:0007669"/>
    <property type="project" value="UniProtKB-KW"/>
</dbReference>
<evidence type="ECO:0000256" key="13">
    <source>
        <dbReference type="SAM" id="MobiDB-lite"/>
    </source>
</evidence>
<dbReference type="GO" id="GO:0005886">
    <property type="term" value="C:plasma membrane"/>
    <property type="evidence" value="ECO:0007669"/>
    <property type="project" value="UniProtKB-SubCell"/>
</dbReference>
<name>A0A4U5MZH1_POPAL</name>
<evidence type="ECO:0000256" key="11">
    <source>
        <dbReference type="PROSITE-ProRule" id="PRU10141"/>
    </source>
</evidence>
<feature type="region of interest" description="Disordered" evidence="13">
    <location>
        <begin position="24"/>
        <end position="45"/>
    </location>
</feature>
<dbReference type="GO" id="GO:0090404">
    <property type="term" value="C:pollen tube tip"/>
    <property type="evidence" value="ECO:0007669"/>
    <property type="project" value="UniProtKB-ARBA"/>
</dbReference>
<dbReference type="Gene3D" id="3.30.200.20">
    <property type="entry name" value="Phosphorylase Kinase, domain 1"/>
    <property type="match status" value="1"/>
</dbReference>
<feature type="compositionally biased region" description="Low complexity" evidence="13">
    <location>
        <begin position="24"/>
        <end position="34"/>
    </location>
</feature>
<evidence type="ECO:0000256" key="9">
    <source>
        <dbReference type="ARBA" id="ARBA00023136"/>
    </source>
</evidence>
<evidence type="ECO:0000256" key="1">
    <source>
        <dbReference type="ARBA" id="ARBA00004193"/>
    </source>
</evidence>
<feature type="binding site" evidence="11">
    <location>
        <position position="91"/>
    </location>
    <ligand>
        <name>ATP</name>
        <dbReference type="ChEBI" id="CHEBI:30616"/>
    </ligand>
</feature>
<gene>
    <name evidence="15" type="ORF">D5086_0000285910</name>
</gene>
<dbReference type="InterPro" id="IPR017441">
    <property type="entry name" value="Protein_kinase_ATP_BS"/>
</dbReference>
<dbReference type="FunFam" id="1.10.510.10:FF:000032">
    <property type="entry name" value="Serine/threonine-protein kinase PBS1"/>
    <property type="match status" value="1"/>
</dbReference>
<reference evidence="15" key="1">
    <citation type="submission" date="2018-10" db="EMBL/GenBank/DDBJ databases">
        <title>Population genomic analysis revealed the cold adaptation of white poplar.</title>
        <authorList>
            <person name="Liu Y.-J."/>
        </authorList>
    </citation>
    <scope>NUCLEOTIDE SEQUENCE [LARGE SCALE GENOMIC DNA]</scope>
    <source>
        <strain evidence="15">PAL-ZL1</strain>
    </source>
</reference>
<comment type="caution">
    <text evidence="15">The sequence shown here is derived from an EMBL/GenBank/DDBJ whole genome shotgun (WGS) entry which is preliminary data.</text>
</comment>
<dbReference type="PROSITE" id="PS00108">
    <property type="entry name" value="PROTEIN_KINASE_ST"/>
    <property type="match status" value="1"/>
</dbReference>
<evidence type="ECO:0000313" key="15">
    <source>
        <dbReference type="EMBL" id="TKR75400.1"/>
    </source>
</evidence>
<dbReference type="InterPro" id="IPR008271">
    <property type="entry name" value="Ser/Thr_kinase_AS"/>
</dbReference>
<keyword evidence="9" id="KW-0472">Membrane</keyword>
<evidence type="ECO:0000256" key="4">
    <source>
        <dbReference type="ARBA" id="ARBA00022527"/>
    </source>
</evidence>
<dbReference type="PANTHER" id="PTHR47985">
    <property type="entry name" value="OS07G0668900 PROTEIN"/>
    <property type="match status" value="1"/>
</dbReference>
<accession>A0A4U5MZH1</accession>
<dbReference type="GO" id="GO:0010183">
    <property type="term" value="P:pollen tube guidance"/>
    <property type="evidence" value="ECO:0007669"/>
    <property type="project" value="UniProtKB-ARBA"/>
</dbReference>
<dbReference type="InterPro" id="IPR000719">
    <property type="entry name" value="Prot_kinase_dom"/>
</dbReference>
<dbReference type="PROSITE" id="PS50011">
    <property type="entry name" value="PROTEIN_KINASE_DOM"/>
    <property type="match status" value="1"/>
</dbReference>
<keyword evidence="5" id="KW-0808">Transferase</keyword>
<keyword evidence="3" id="KW-1003">Cell membrane</keyword>
<organism evidence="15">
    <name type="scientific">Populus alba</name>
    <name type="common">White poplar</name>
    <dbReference type="NCBI Taxonomy" id="43335"/>
    <lineage>
        <taxon>Eukaryota</taxon>
        <taxon>Viridiplantae</taxon>
        <taxon>Streptophyta</taxon>
        <taxon>Embryophyta</taxon>
        <taxon>Tracheophyta</taxon>
        <taxon>Spermatophyta</taxon>
        <taxon>Magnoliopsida</taxon>
        <taxon>eudicotyledons</taxon>
        <taxon>Gunneridae</taxon>
        <taxon>Pentapetalae</taxon>
        <taxon>rosids</taxon>
        <taxon>fabids</taxon>
        <taxon>Malpighiales</taxon>
        <taxon>Salicaceae</taxon>
        <taxon>Saliceae</taxon>
        <taxon>Populus</taxon>
    </lineage>
</organism>
<keyword evidence="4 12" id="KW-0723">Serine/threonine-protein kinase</keyword>
<evidence type="ECO:0000256" key="6">
    <source>
        <dbReference type="ARBA" id="ARBA00022741"/>
    </source>
</evidence>
<dbReference type="AlphaFoldDB" id="A0A4U5MZH1"/>
<dbReference type="InterPro" id="IPR011009">
    <property type="entry name" value="Kinase-like_dom_sf"/>
</dbReference>
<evidence type="ECO:0000256" key="7">
    <source>
        <dbReference type="ARBA" id="ARBA00022777"/>
    </source>
</evidence>
<dbReference type="FunFam" id="3.30.200.20:FF:000266">
    <property type="entry name" value="probable serine/threonine-protein kinase RLCKVII"/>
    <property type="match status" value="1"/>
</dbReference>
<dbReference type="PROSITE" id="PS00107">
    <property type="entry name" value="PROTEIN_KINASE_ATP"/>
    <property type="match status" value="1"/>
</dbReference>
<feature type="domain" description="Protein kinase" evidence="14">
    <location>
        <begin position="63"/>
        <end position="332"/>
    </location>
</feature>
<evidence type="ECO:0000256" key="3">
    <source>
        <dbReference type="ARBA" id="ARBA00022475"/>
    </source>
</evidence>
<comment type="subcellular location">
    <subcellularLocation>
        <location evidence="1">Cell membrane</location>
        <topology evidence="1">Lipid-anchor</topology>
    </subcellularLocation>
</comment>
<evidence type="ECO:0000256" key="12">
    <source>
        <dbReference type="RuleBase" id="RU000304"/>
    </source>
</evidence>
<dbReference type="STRING" id="43335.A0A4U5MZH1"/>
<dbReference type="CDD" id="cd14066">
    <property type="entry name" value="STKc_IRAK"/>
    <property type="match status" value="1"/>
</dbReference>
<dbReference type="GO" id="GO:0005524">
    <property type="term" value="F:ATP binding"/>
    <property type="evidence" value="ECO:0007669"/>
    <property type="project" value="UniProtKB-UniRule"/>
</dbReference>
<evidence type="ECO:0000256" key="10">
    <source>
        <dbReference type="ARBA" id="ARBA00023288"/>
    </source>
</evidence>
<keyword evidence="8 11" id="KW-0067">ATP-binding</keyword>
<keyword evidence="7" id="KW-0418">Kinase</keyword>
<dbReference type="PANTHER" id="PTHR47985:SF3">
    <property type="entry name" value="SERINE_THREONINE-PROTEIN KINASE PBL21-RELATED"/>
    <property type="match status" value="1"/>
</dbReference>
<comment type="similarity">
    <text evidence="2">Belongs to the protein kinase superfamily. Ser/Thr protein kinase family.</text>
</comment>
<protein>
    <recommendedName>
        <fullName evidence="14">Protein kinase domain-containing protein</fullName>
    </recommendedName>
</protein>
<dbReference type="Gene3D" id="1.10.510.10">
    <property type="entry name" value="Transferase(Phosphotransferase) domain 1"/>
    <property type="match status" value="1"/>
</dbReference>
<keyword evidence="6 11" id="KW-0547">Nucleotide-binding</keyword>
<evidence type="ECO:0000259" key="14">
    <source>
        <dbReference type="PROSITE" id="PS50011"/>
    </source>
</evidence>
<feature type="region of interest" description="Disordered" evidence="13">
    <location>
        <begin position="339"/>
        <end position="385"/>
    </location>
</feature>
<evidence type="ECO:0000256" key="2">
    <source>
        <dbReference type="ARBA" id="ARBA00008684"/>
    </source>
</evidence>
<keyword evidence="10" id="KW-0449">Lipoprotein</keyword>
<evidence type="ECO:0000256" key="5">
    <source>
        <dbReference type="ARBA" id="ARBA00022679"/>
    </source>
</evidence>
<dbReference type="EMBL" id="RCHU01001130">
    <property type="protein sequence ID" value="TKR75400.1"/>
    <property type="molecule type" value="Genomic_DNA"/>
</dbReference>
<sequence>MSCFSCINPHRKDIKIDIEHAPRSSSRYSSGYTGDADNGKGQGAEEGARSFTFRDLAAATRNFREINLIGEGGFGRVYKGRLETGEIVAVKQLNQDGLQGHQEFIVEVLMLSLLHHSNLVTLIGYCTSGDQRLLVYEYMPMGSLEDHLFEGAEPLAWDIRLKIAIGAAQGLAFLHTSDKSIIYRDFKTSNILLDGAYNAKLSDFGLAKLGPLNGDSHVTTRIMGTYGYAAPEYLATGHLYVKSDVYGFGVVLLELLTGLKALDTNRPSGQHNLVEYARPLLSQRRKLKKIMDPGLEERYPLKAAMQAAELILRCLESDLRIRPSMEEVSEILIKIKDVEEKPKKSKSSCSDGSYARRQEERHRHQSPFQPRQGGTGYKGRAFSSA</sequence>